<dbReference type="EMBL" id="LFWZ01000060">
    <property type="protein sequence ID" value="KON29557.1"/>
    <property type="molecule type" value="Genomic_DNA"/>
</dbReference>
<evidence type="ECO:0000313" key="2">
    <source>
        <dbReference type="Proteomes" id="UP000037210"/>
    </source>
</evidence>
<sequence length="138" mass="14804">MIRSRRGAVHTLEAFLAAVIIFTTLLCSASMPRERDRAAETPLEAVGMEALLRLDGNGTLGRLVEAGGWDPLELSLRAALPVDVSFNLTVLDEDGIPVNDQLISNGGLVGRTVASVEYLLAVESSSCPLYRLRLQLGV</sequence>
<gene>
    <name evidence="1" type="ORF">AC482_06145</name>
</gene>
<accession>A0A0M0BLV7</accession>
<proteinExistence type="predicted"/>
<name>A0A0M0BLV7_9ARCH</name>
<organism evidence="1 2">
    <name type="scientific">miscellaneous Crenarchaeota group-15 archaeon DG-45</name>
    <dbReference type="NCBI Taxonomy" id="1685127"/>
    <lineage>
        <taxon>Archaea</taxon>
        <taxon>Candidatus Bathyarchaeota</taxon>
        <taxon>MCG-15</taxon>
    </lineage>
</organism>
<comment type="caution">
    <text evidence="1">The sequence shown here is derived from an EMBL/GenBank/DDBJ whole genome shotgun (WGS) entry which is preliminary data.</text>
</comment>
<evidence type="ECO:0000313" key="1">
    <source>
        <dbReference type="EMBL" id="KON29557.1"/>
    </source>
</evidence>
<protein>
    <submittedName>
        <fullName evidence="1">Uncharacterized protein</fullName>
    </submittedName>
</protein>
<reference evidence="1 2" key="1">
    <citation type="submission" date="2015-06" db="EMBL/GenBank/DDBJ databases">
        <title>New insights into the roles of widespread benthic archaea in carbon and nitrogen cycling.</title>
        <authorList>
            <person name="Lazar C.S."/>
            <person name="Baker B.J."/>
            <person name="Seitz K.W."/>
            <person name="Hyde A.S."/>
            <person name="Dick G.J."/>
            <person name="Hinrichs K.-U."/>
            <person name="Teske A.P."/>
        </authorList>
    </citation>
    <scope>NUCLEOTIDE SEQUENCE [LARGE SCALE GENOMIC DNA]</scope>
    <source>
        <strain evidence="1">DG-45</strain>
    </source>
</reference>
<dbReference type="Proteomes" id="UP000037210">
    <property type="component" value="Unassembled WGS sequence"/>
</dbReference>
<dbReference type="AlphaFoldDB" id="A0A0M0BLV7"/>